<dbReference type="GO" id="GO:0003677">
    <property type="term" value="F:DNA binding"/>
    <property type="evidence" value="ECO:0007669"/>
    <property type="project" value="UniProtKB-KW"/>
</dbReference>
<reference evidence="13" key="1">
    <citation type="submission" date="2013-03" db="EMBL/GenBank/DDBJ databases">
        <authorList>
            <person name="Jeffery W."/>
            <person name="Warren W."/>
            <person name="Wilson R.K."/>
        </authorList>
    </citation>
    <scope>NUCLEOTIDE SEQUENCE</scope>
    <source>
        <strain evidence="13">female</strain>
    </source>
</reference>
<dbReference type="SUPFAM" id="SSF140996">
    <property type="entry name" value="Hermes dimerisation domain"/>
    <property type="match status" value="1"/>
</dbReference>
<evidence type="ECO:0000256" key="8">
    <source>
        <dbReference type="ARBA" id="ARBA00023242"/>
    </source>
</evidence>
<dbReference type="Ensembl" id="ENSAMXT00000042923.1">
    <property type="protein sequence ID" value="ENSAMXP00000039588.1"/>
    <property type="gene ID" value="ENSAMXG00000039029.1"/>
</dbReference>
<dbReference type="PANTHER" id="PTHR46481:SF9">
    <property type="entry name" value="ZINC FINGER BED DOMAIN-CONTAINING PROTEIN 1-LIKE"/>
    <property type="match status" value="1"/>
</dbReference>
<proteinExistence type="predicted"/>
<dbReference type="SUPFAM" id="SSF57667">
    <property type="entry name" value="beta-beta-alpha zinc fingers"/>
    <property type="match status" value="1"/>
</dbReference>
<keyword evidence="8" id="KW-0539">Nucleus</keyword>
<reference evidence="12" key="3">
    <citation type="submission" date="2025-08" db="UniProtKB">
        <authorList>
            <consortium name="Ensembl"/>
        </authorList>
    </citation>
    <scope>IDENTIFICATION</scope>
</reference>
<evidence type="ECO:0000256" key="4">
    <source>
        <dbReference type="ARBA" id="ARBA00022833"/>
    </source>
</evidence>
<dbReference type="InterPro" id="IPR003656">
    <property type="entry name" value="Znf_BED"/>
</dbReference>
<feature type="region of interest" description="Disordered" evidence="10">
    <location>
        <begin position="463"/>
        <end position="486"/>
    </location>
</feature>
<evidence type="ECO:0000256" key="3">
    <source>
        <dbReference type="ARBA" id="ARBA00022771"/>
    </source>
</evidence>
<dbReference type="InterPro" id="IPR052035">
    <property type="entry name" value="ZnF_BED_domain_contain"/>
</dbReference>
<keyword evidence="3 9" id="KW-0863">Zinc-finger</keyword>
<reference evidence="12" key="4">
    <citation type="submission" date="2025-09" db="UniProtKB">
        <authorList>
            <consortium name="Ensembl"/>
        </authorList>
    </citation>
    <scope>IDENTIFICATION</scope>
</reference>
<keyword evidence="5" id="KW-0805">Transcription regulation</keyword>
<keyword evidence="2" id="KW-0479">Metal-binding</keyword>
<evidence type="ECO:0000313" key="12">
    <source>
        <dbReference type="Ensembl" id="ENSAMXP00000039588.1"/>
    </source>
</evidence>
<dbReference type="GO" id="GO:0046983">
    <property type="term" value="F:protein dimerization activity"/>
    <property type="evidence" value="ECO:0007669"/>
    <property type="project" value="InterPro"/>
</dbReference>
<dbReference type="Pfam" id="PF02892">
    <property type="entry name" value="zf-BED"/>
    <property type="match status" value="1"/>
</dbReference>
<accession>A0A3B1JBH7</accession>
<reference evidence="13" key="2">
    <citation type="journal article" date="2014" name="Nat. Commun.">
        <title>The cavefish genome reveals candidate genes for eye loss.</title>
        <authorList>
            <person name="McGaugh S.E."/>
            <person name="Gross J.B."/>
            <person name="Aken B."/>
            <person name="Blin M."/>
            <person name="Borowsky R."/>
            <person name="Chalopin D."/>
            <person name="Hinaux H."/>
            <person name="Jeffery W.R."/>
            <person name="Keene A."/>
            <person name="Ma L."/>
            <person name="Minx P."/>
            <person name="Murphy D."/>
            <person name="O'Quin K.E."/>
            <person name="Retaux S."/>
            <person name="Rohner N."/>
            <person name="Searle S.M."/>
            <person name="Stahl B.A."/>
            <person name="Tabin C."/>
            <person name="Volff J.N."/>
            <person name="Yoshizawa M."/>
            <person name="Warren W.C."/>
        </authorList>
    </citation>
    <scope>NUCLEOTIDE SEQUENCE [LARGE SCALE GENOMIC DNA]</scope>
    <source>
        <strain evidence="13">female</strain>
    </source>
</reference>
<feature type="domain" description="BED-type" evidence="11">
    <location>
        <begin position="12"/>
        <end position="72"/>
    </location>
</feature>
<keyword evidence="7" id="KW-0804">Transcription</keyword>
<dbReference type="Pfam" id="PF05699">
    <property type="entry name" value="Dimer_Tnp_hAT"/>
    <property type="match status" value="1"/>
</dbReference>
<evidence type="ECO:0000256" key="1">
    <source>
        <dbReference type="ARBA" id="ARBA00004123"/>
    </source>
</evidence>
<sequence length="614" mass="68993">MEEKEIQPAPRTLKATIWKHFGFYRQPGPGKKGLDMTYAICRDCNGKVKYFGNTSNPRSHLERHHPELLVELDNPVKTAPTRPADQRTLHHFEKLPHNCERAKNITKSIACFIAKDLRPYSAVERDGFKFMIKTIEPRYVIPSRAYFTDTAVPELYRETKLKFGEAVAKNATRVALMCDHWTSRATESYATFTGHYITEEWQLQSQVLQTRVMHESHTAQNIHATFHSVAKEWKLTLPDLVIVTDNASNMLAAMQLEENLTHVSCFAHTLNLAAQRALKLNTVSRVLGRIRRITGYFHRSTTACEALKVSQKALGLEDHKLQIDIVTRWSSQPAICAALANPGVRKNNTADTSTLSDTEIKHAEEITMALRPMRDATNIMSEDSSPTLSVIAPLLAQLLHNTGDDSDNSTLVREIKRAIHEDLAKRYSSVKTQKLLHKASTLDPRFKALPFLAKEQQLDIHENPGKADSIPVEPEASPEEGPVPKRRTTSDALVNLLGKTFTEVRVAPKSASTRSEEELNKYLDVPALSLSEDPLHWWKSNERDFPLLARLAKRYLCIPGTSVAAERVFSTAGDVVTAQRSCLSSEHVDQLIFLLAHASSDTCEASHRFFSSCC</sequence>
<name>A0A3B1JBH7_ASTMX</name>
<evidence type="ECO:0000256" key="2">
    <source>
        <dbReference type="ARBA" id="ARBA00022723"/>
    </source>
</evidence>
<evidence type="ECO:0000256" key="5">
    <source>
        <dbReference type="ARBA" id="ARBA00023015"/>
    </source>
</evidence>
<dbReference type="Gene3D" id="1.10.10.1070">
    <property type="entry name" value="Zinc finger, BED domain-containing"/>
    <property type="match status" value="1"/>
</dbReference>
<protein>
    <recommendedName>
        <fullName evidence="11">BED-type domain-containing protein</fullName>
    </recommendedName>
</protein>
<dbReference type="InterPro" id="IPR008906">
    <property type="entry name" value="HATC_C_dom"/>
</dbReference>
<dbReference type="Proteomes" id="UP000018467">
    <property type="component" value="Unassembled WGS sequence"/>
</dbReference>
<dbReference type="PANTHER" id="PTHR46481">
    <property type="entry name" value="ZINC FINGER BED DOMAIN-CONTAINING PROTEIN 4"/>
    <property type="match status" value="1"/>
</dbReference>
<evidence type="ECO:0000256" key="6">
    <source>
        <dbReference type="ARBA" id="ARBA00023125"/>
    </source>
</evidence>
<dbReference type="InParanoid" id="A0A3B1JBH7"/>
<evidence type="ECO:0000313" key="13">
    <source>
        <dbReference type="Proteomes" id="UP000018467"/>
    </source>
</evidence>
<keyword evidence="4" id="KW-0862">Zinc</keyword>
<dbReference type="PROSITE" id="PS50808">
    <property type="entry name" value="ZF_BED"/>
    <property type="match status" value="1"/>
</dbReference>
<dbReference type="AlphaFoldDB" id="A0A3B1JBH7"/>
<organism evidence="12 13">
    <name type="scientific">Astyanax mexicanus</name>
    <name type="common">Blind cave fish</name>
    <name type="synonym">Astyanax fasciatus mexicanus</name>
    <dbReference type="NCBI Taxonomy" id="7994"/>
    <lineage>
        <taxon>Eukaryota</taxon>
        <taxon>Metazoa</taxon>
        <taxon>Chordata</taxon>
        <taxon>Craniata</taxon>
        <taxon>Vertebrata</taxon>
        <taxon>Euteleostomi</taxon>
        <taxon>Actinopterygii</taxon>
        <taxon>Neopterygii</taxon>
        <taxon>Teleostei</taxon>
        <taxon>Ostariophysi</taxon>
        <taxon>Characiformes</taxon>
        <taxon>Characoidei</taxon>
        <taxon>Acestrorhamphidae</taxon>
        <taxon>Acestrorhamphinae</taxon>
        <taxon>Astyanax</taxon>
    </lineage>
</organism>
<dbReference type="InterPro" id="IPR012337">
    <property type="entry name" value="RNaseH-like_sf"/>
</dbReference>
<keyword evidence="6" id="KW-0238">DNA-binding</keyword>
<dbReference type="GO" id="GO:0008270">
    <property type="term" value="F:zinc ion binding"/>
    <property type="evidence" value="ECO:0007669"/>
    <property type="project" value="UniProtKB-KW"/>
</dbReference>
<comment type="subcellular location">
    <subcellularLocation>
        <location evidence="1">Nucleus</location>
    </subcellularLocation>
</comment>
<evidence type="ECO:0000256" key="7">
    <source>
        <dbReference type="ARBA" id="ARBA00023163"/>
    </source>
</evidence>
<dbReference type="SMART" id="SM00614">
    <property type="entry name" value="ZnF_BED"/>
    <property type="match status" value="1"/>
</dbReference>
<dbReference type="InterPro" id="IPR036236">
    <property type="entry name" value="Znf_C2H2_sf"/>
</dbReference>
<dbReference type="GeneTree" id="ENSGT00940000158431"/>
<dbReference type="GO" id="GO:0005634">
    <property type="term" value="C:nucleus"/>
    <property type="evidence" value="ECO:0007669"/>
    <property type="project" value="UniProtKB-SubCell"/>
</dbReference>
<evidence type="ECO:0000256" key="9">
    <source>
        <dbReference type="PROSITE-ProRule" id="PRU00027"/>
    </source>
</evidence>
<evidence type="ECO:0000256" key="10">
    <source>
        <dbReference type="SAM" id="MobiDB-lite"/>
    </source>
</evidence>
<evidence type="ECO:0000259" key="11">
    <source>
        <dbReference type="PROSITE" id="PS50808"/>
    </source>
</evidence>
<dbReference type="Bgee" id="ENSAMXG00000039029">
    <property type="expression patterns" value="Expressed in testis"/>
</dbReference>
<dbReference type="SUPFAM" id="SSF53098">
    <property type="entry name" value="Ribonuclease H-like"/>
    <property type="match status" value="1"/>
</dbReference>
<keyword evidence="13" id="KW-1185">Reference proteome</keyword>